<feature type="region of interest" description="Disordered" evidence="1">
    <location>
        <begin position="102"/>
        <end position="133"/>
    </location>
</feature>
<feature type="region of interest" description="Disordered" evidence="1">
    <location>
        <begin position="58"/>
        <end position="81"/>
    </location>
</feature>
<feature type="region of interest" description="Disordered" evidence="1">
    <location>
        <begin position="1"/>
        <end position="44"/>
    </location>
</feature>
<gene>
    <name evidence="2" type="ORF">LCGC14_1663440</name>
</gene>
<feature type="compositionally biased region" description="Polar residues" evidence="1">
    <location>
        <begin position="64"/>
        <end position="76"/>
    </location>
</feature>
<dbReference type="EMBL" id="LAZR01014173">
    <property type="protein sequence ID" value="KKM18661.1"/>
    <property type="molecule type" value="Genomic_DNA"/>
</dbReference>
<organism evidence="2">
    <name type="scientific">marine sediment metagenome</name>
    <dbReference type="NCBI Taxonomy" id="412755"/>
    <lineage>
        <taxon>unclassified sequences</taxon>
        <taxon>metagenomes</taxon>
        <taxon>ecological metagenomes</taxon>
    </lineage>
</organism>
<dbReference type="AlphaFoldDB" id="A0A0F9HTF3"/>
<accession>A0A0F9HTF3</accession>
<name>A0A0F9HTF3_9ZZZZ</name>
<feature type="compositionally biased region" description="Basic and acidic residues" evidence="1">
    <location>
        <begin position="30"/>
        <end position="39"/>
    </location>
</feature>
<reference evidence="2" key="1">
    <citation type="journal article" date="2015" name="Nature">
        <title>Complex archaea that bridge the gap between prokaryotes and eukaryotes.</title>
        <authorList>
            <person name="Spang A."/>
            <person name="Saw J.H."/>
            <person name="Jorgensen S.L."/>
            <person name="Zaremba-Niedzwiedzka K."/>
            <person name="Martijn J."/>
            <person name="Lind A.E."/>
            <person name="van Eijk R."/>
            <person name="Schleper C."/>
            <person name="Guy L."/>
            <person name="Ettema T.J."/>
        </authorList>
    </citation>
    <scope>NUCLEOTIDE SEQUENCE</scope>
</reference>
<feature type="compositionally biased region" description="Polar residues" evidence="1">
    <location>
        <begin position="1"/>
        <end position="10"/>
    </location>
</feature>
<sequence>MPVTHKTQLKLTPKQRTMFEGQRKKAQGLMEKEDKEGRGSGKAYAAAKRAYERAGRLLYGAPKETTSPGKSGSTASDGVRGTAELAKSAIRKVGKTERELKKVQEIASGGSRGGGRRGRAIPREAYEKYIAGK</sequence>
<evidence type="ECO:0000256" key="1">
    <source>
        <dbReference type="SAM" id="MobiDB-lite"/>
    </source>
</evidence>
<comment type="caution">
    <text evidence="2">The sequence shown here is derived from an EMBL/GenBank/DDBJ whole genome shotgun (WGS) entry which is preliminary data.</text>
</comment>
<evidence type="ECO:0000313" key="2">
    <source>
        <dbReference type="EMBL" id="KKM18661.1"/>
    </source>
</evidence>
<protein>
    <submittedName>
        <fullName evidence="2">Uncharacterized protein</fullName>
    </submittedName>
</protein>
<proteinExistence type="predicted"/>